<keyword evidence="11" id="KW-0472">Membrane</keyword>
<evidence type="ECO:0000256" key="6">
    <source>
        <dbReference type="ARBA" id="ARBA00022692"/>
    </source>
</evidence>
<keyword evidence="9" id="KW-1133">Transmembrane helix</keyword>
<dbReference type="InterPro" id="IPR012576">
    <property type="entry name" value="NDUFB3"/>
</dbReference>
<evidence type="ECO:0000256" key="11">
    <source>
        <dbReference type="ARBA" id="ARBA00023136"/>
    </source>
</evidence>
<comment type="subcellular location">
    <subcellularLocation>
        <location evidence="2">Mitochondrion inner membrane</location>
        <topology evidence="2">Single-pass membrane protein</topology>
        <orientation evidence="2">Matrix side</orientation>
    </subcellularLocation>
</comment>
<sequence>MGKLEREAKQATAGIREAGVAMVDGEGLTNKALLQKRKRRRRDLSRLSSFASDRFSGGSKPRVATGFLFAARDAYRKHPVINNKLRRATPELGIALAAFDVYLFVKGMTSKLASSPAKKESHH</sequence>
<evidence type="ECO:0000256" key="9">
    <source>
        <dbReference type="ARBA" id="ARBA00022989"/>
    </source>
</evidence>
<keyword evidence="13" id="KW-1185">Reference proteome</keyword>
<dbReference type="Proteomes" id="UP001497512">
    <property type="component" value="Chromosome 2"/>
</dbReference>
<keyword evidence="10" id="KW-0496">Mitochondrion</keyword>
<reference evidence="12" key="1">
    <citation type="submission" date="2024-02" db="EMBL/GenBank/DDBJ databases">
        <authorList>
            <consortium name="ELIXIR-Norway"/>
            <consortium name="Elixir Norway"/>
        </authorList>
    </citation>
    <scope>NUCLEOTIDE SEQUENCE</scope>
</reference>
<evidence type="ECO:0000256" key="8">
    <source>
        <dbReference type="ARBA" id="ARBA00022982"/>
    </source>
</evidence>
<gene>
    <name evidence="12" type="ORF">CSSPTR1EN2_LOCUS13945</name>
</gene>
<dbReference type="EMBL" id="OZ019894">
    <property type="protein sequence ID" value="CAK9217387.1"/>
    <property type="molecule type" value="Genomic_DNA"/>
</dbReference>
<keyword evidence="4" id="KW-0813">Transport</keyword>
<dbReference type="PANTHER" id="PTHR15082:SF2">
    <property type="entry name" value="NADH DEHYDROGENASE [UBIQUINONE] 1 BETA SUBCOMPLEX SUBUNIT 3"/>
    <property type="match status" value="1"/>
</dbReference>
<evidence type="ECO:0000256" key="1">
    <source>
        <dbReference type="ARBA" id="ARBA00003195"/>
    </source>
</evidence>
<evidence type="ECO:0000256" key="5">
    <source>
        <dbReference type="ARBA" id="ARBA00022660"/>
    </source>
</evidence>
<organism evidence="12 13">
    <name type="scientific">Sphagnum troendelagicum</name>
    <dbReference type="NCBI Taxonomy" id="128251"/>
    <lineage>
        <taxon>Eukaryota</taxon>
        <taxon>Viridiplantae</taxon>
        <taxon>Streptophyta</taxon>
        <taxon>Embryophyta</taxon>
        <taxon>Bryophyta</taxon>
        <taxon>Sphagnophytina</taxon>
        <taxon>Sphagnopsida</taxon>
        <taxon>Sphagnales</taxon>
        <taxon>Sphagnaceae</taxon>
        <taxon>Sphagnum</taxon>
    </lineage>
</organism>
<evidence type="ECO:0000256" key="2">
    <source>
        <dbReference type="ARBA" id="ARBA00004298"/>
    </source>
</evidence>
<protein>
    <submittedName>
        <fullName evidence="12">Uncharacterized protein</fullName>
    </submittedName>
</protein>
<evidence type="ECO:0000256" key="7">
    <source>
        <dbReference type="ARBA" id="ARBA00022792"/>
    </source>
</evidence>
<dbReference type="PANTHER" id="PTHR15082">
    <property type="entry name" value="NADH-UBIQUINONE OXIDOREDUCTASE B12 SUBUNIT"/>
    <property type="match status" value="1"/>
</dbReference>
<proteinExistence type="inferred from homology"/>
<keyword evidence="7" id="KW-0999">Mitochondrion inner membrane</keyword>
<evidence type="ECO:0000256" key="3">
    <source>
        <dbReference type="ARBA" id="ARBA00005667"/>
    </source>
</evidence>
<evidence type="ECO:0000313" key="12">
    <source>
        <dbReference type="EMBL" id="CAK9217387.1"/>
    </source>
</evidence>
<keyword evidence="5" id="KW-0679">Respiratory chain</keyword>
<name>A0ABP0UBT5_9BRYO</name>
<comment type="function">
    <text evidence="1">Accessory subunit of the mitochondrial membrane respiratory chain NADH dehydrogenase (Complex I), that is believed not to be involved in catalysis. Complex I functions in the transfer of electrons from NADH to the respiratory chain. The immediate electron acceptor for the enzyme is believed to be ubiquinone.</text>
</comment>
<evidence type="ECO:0000256" key="10">
    <source>
        <dbReference type="ARBA" id="ARBA00023128"/>
    </source>
</evidence>
<comment type="similarity">
    <text evidence="3">Belongs to the complex I NDUFB3 subunit family.</text>
</comment>
<keyword evidence="6" id="KW-0812">Transmembrane</keyword>
<keyword evidence="8" id="KW-0249">Electron transport</keyword>
<evidence type="ECO:0000256" key="4">
    <source>
        <dbReference type="ARBA" id="ARBA00022448"/>
    </source>
</evidence>
<evidence type="ECO:0000313" key="13">
    <source>
        <dbReference type="Proteomes" id="UP001497512"/>
    </source>
</evidence>
<accession>A0ABP0UBT5</accession>